<dbReference type="GO" id="GO:0016740">
    <property type="term" value="F:transferase activity"/>
    <property type="evidence" value="ECO:0007669"/>
    <property type="project" value="UniProtKB-KW"/>
</dbReference>
<keyword evidence="1" id="KW-0472">Membrane</keyword>
<evidence type="ECO:0000313" key="4">
    <source>
        <dbReference type="Proteomes" id="UP000249248"/>
    </source>
</evidence>
<evidence type="ECO:0000313" key="3">
    <source>
        <dbReference type="EMBL" id="PZE16124.1"/>
    </source>
</evidence>
<proteinExistence type="predicted"/>
<evidence type="ECO:0000259" key="2">
    <source>
        <dbReference type="Pfam" id="PF20584"/>
    </source>
</evidence>
<dbReference type="AlphaFoldDB" id="A0A2W1MXM1"/>
<feature type="transmembrane region" description="Helical" evidence="1">
    <location>
        <begin position="28"/>
        <end position="48"/>
    </location>
</feature>
<name>A0A2W1MXM1_9FLAO</name>
<dbReference type="InterPro" id="IPR046714">
    <property type="entry name" value="DUF6787"/>
</dbReference>
<feature type="domain" description="DUF6787" evidence="2">
    <location>
        <begin position="34"/>
        <end position="110"/>
    </location>
</feature>
<evidence type="ECO:0000256" key="1">
    <source>
        <dbReference type="SAM" id="Phobius"/>
    </source>
</evidence>
<sequence length="114" mass="13618">MIDKNTPPNNLSNLSWIEKLQKRWGVNYLQVLTILFVFAITGTTILLIKKPVLSFFSESGESNTLFSILYYLLILPIYNIVLLFYGFILGQFYFFWEFEKRTFRRIKQLFSKKK</sequence>
<reference evidence="3 4" key="1">
    <citation type="submission" date="2018-06" db="EMBL/GenBank/DDBJ databases">
        <title>The draft genome sequence of Crocinitomix sp. SM1701.</title>
        <authorList>
            <person name="Zhang X."/>
        </authorList>
    </citation>
    <scope>NUCLEOTIDE SEQUENCE [LARGE SCALE GENOMIC DNA]</scope>
    <source>
        <strain evidence="3 4">SM1701</strain>
    </source>
</reference>
<keyword evidence="1" id="KW-0812">Transmembrane</keyword>
<gene>
    <name evidence="3" type="ORF">DNU06_14245</name>
</gene>
<keyword evidence="3" id="KW-0449">Lipoprotein</keyword>
<dbReference type="Pfam" id="PF20584">
    <property type="entry name" value="DUF6787"/>
    <property type="match status" value="1"/>
</dbReference>
<accession>A0A2W1MXM1</accession>
<feature type="transmembrane region" description="Helical" evidence="1">
    <location>
        <begin position="68"/>
        <end position="96"/>
    </location>
</feature>
<organism evidence="3 4">
    <name type="scientific">Putridiphycobacter roseus</name>
    <dbReference type="NCBI Taxonomy" id="2219161"/>
    <lineage>
        <taxon>Bacteria</taxon>
        <taxon>Pseudomonadati</taxon>
        <taxon>Bacteroidota</taxon>
        <taxon>Flavobacteriia</taxon>
        <taxon>Flavobacteriales</taxon>
        <taxon>Crocinitomicaceae</taxon>
        <taxon>Putridiphycobacter</taxon>
    </lineage>
</organism>
<keyword evidence="1" id="KW-1133">Transmembrane helix</keyword>
<protein>
    <submittedName>
        <fullName evidence="3">Prolipoprotein diacylglyceryl transferase</fullName>
    </submittedName>
</protein>
<keyword evidence="4" id="KW-1185">Reference proteome</keyword>
<keyword evidence="3" id="KW-0808">Transferase</keyword>
<dbReference type="Proteomes" id="UP000249248">
    <property type="component" value="Unassembled WGS sequence"/>
</dbReference>
<dbReference type="EMBL" id="QKSB01000011">
    <property type="protein sequence ID" value="PZE16124.1"/>
    <property type="molecule type" value="Genomic_DNA"/>
</dbReference>
<dbReference type="RefSeq" id="WP_111064171.1">
    <property type="nucleotide sequence ID" value="NZ_JBHUCU010000005.1"/>
</dbReference>
<comment type="caution">
    <text evidence="3">The sequence shown here is derived from an EMBL/GenBank/DDBJ whole genome shotgun (WGS) entry which is preliminary data.</text>
</comment>